<dbReference type="Gene3D" id="3.80.10.10">
    <property type="entry name" value="Ribonuclease Inhibitor"/>
    <property type="match status" value="1"/>
</dbReference>
<keyword evidence="1" id="KW-1133">Transmembrane helix</keyword>
<keyword evidence="1" id="KW-0472">Membrane</keyword>
<keyword evidence="1" id="KW-0812">Transmembrane</keyword>
<protein>
    <submittedName>
        <fullName evidence="2">Uncharacterized protein</fullName>
    </submittedName>
</protein>
<gene>
    <name evidence="2" type="ORF">GALMADRAFT_1131730</name>
</gene>
<dbReference type="HOGENOM" id="CLU_597221_0_0_1"/>
<evidence type="ECO:0000313" key="3">
    <source>
        <dbReference type="Proteomes" id="UP000027222"/>
    </source>
</evidence>
<evidence type="ECO:0000313" key="2">
    <source>
        <dbReference type="EMBL" id="KDR66971.1"/>
    </source>
</evidence>
<dbReference type="EMBL" id="KL142418">
    <property type="protein sequence ID" value="KDR66971.1"/>
    <property type="molecule type" value="Genomic_DNA"/>
</dbReference>
<accession>A0A067S845</accession>
<reference evidence="3" key="1">
    <citation type="journal article" date="2014" name="Proc. Natl. Acad. Sci. U.S.A.">
        <title>Extensive sampling of basidiomycete genomes demonstrates inadequacy of the white-rot/brown-rot paradigm for wood decay fungi.</title>
        <authorList>
            <person name="Riley R."/>
            <person name="Salamov A.A."/>
            <person name="Brown D.W."/>
            <person name="Nagy L.G."/>
            <person name="Floudas D."/>
            <person name="Held B.W."/>
            <person name="Levasseur A."/>
            <person name="Lombard V."/>
            <person name="Morin E."/>
            <person name="Otillar R."/>
            <person name="Lindquist E.A."/>
            <person name="Sun H."/>
            <person name="LaButti K.M."/>
            <person name="Schmutz J."/>
            <person name="Jabbour D."/>
            <person name="Luo H."/>
            <person name="Baker S.E."/>
            <person name="Pisabarro A.G."/>
            <person name="Walton J.D."/>
            <person name="Blanchette R.A."/>
            <person name="Henrissat B."/>
            <person name="Martin F."/>
            <person name="Cullen D."/>
            <person name="Hibbett D.S."/>
            <person name="Grigoriev I.V."/>
        </authorList>
    </citation>
    <scope>NUCLEOTIDE SEQUENCE [LARGE SCALE GENOMIC DNA]</scope>
    <source>
        <strain evidence="3">CBS 339.88</strain>
    </source>
</reference>
<dbReference type="InterPro" id="IPR032675">
    <property type="entry name" value="LRR_dom_sf"/>
</dbReference>
<sequence length="484" mass="54399">MVDMHDIPPEILITAFEIGIFTFGISFLAPLSLVCQDWHDIINQTPRLWGIISIFKRTPPSALERQVTKAKASPLYIMIAPDARLSEHKKALKELIDLAGNWVVADLGYEVVSATRWIDLYNSLEGLSLHGSRPTSTHNDPWPFFEGITNNMKRGTKLHSFTANGISRPWTLGFLGPSIKYFSLRCGDNSVTLPSTRYQPPIRRDDQSKMMDTWDYLVRLPEATTIELQELDHRGTPLARPTIPLHNLNTLRLRHVRYSAQLLSSIAAPALQILSIDHTLRYPNTFWYWQVQEPNTPPPSMVPFFLAWSEPIHRPTNLHTLELINSIKQDDVPFLIRWLARLPNLSCLYIKDDSYNAIGQAAAHLLPDGQETDLYKALSRPVAGPDQPTWLCPSLSILHLDSTHEIADLISIARGRSGIDPPIYDIPPPKPLHILEAYFCAGAKEAEIELLHSLVGQAYCLCLSCALDSKPRHTSSCSSDTTSV</sequence>
<dbReference type="AlphaFoldDB" id="A0A067S845"/>
<organism evidence="2 3">
    <name type="scientific">Galerina marginata (strain CBS 339.88)</name>
    <dbReference type="NCBI Taxonomy" id="685588"/>
    <lineage>
        <taxon>Eukaryota</taxon>
        <taxon>Fungi</taxon>
        <taxon>Dikarya</taxon>
        <taxon>Basidiomycota</taxon>
        <taxon>Agaricomycotina</taxon>
        <taxon>Agaricomycetes</taxon>
        <taxon>Agaricomycetidae</taxon>
        <taxon>Agaricales</taxon>
        <taxon>Agaricineae</taxon>
        <taxon>Strophariaceae</taxon>
        <taxon>Galerina</taxon>
    </lineage>
</organism>
<dbReference type="SUPFAM" id="SSF52047">
    <property type="entry name" value="RNI-like"/>
    <property type="match status" value="1"/>
</dbReference>
<dbReference type="OrthoDB" id="3062612at2759"/>
<proteinExistence type="predicted"/>
<evidence type="ECO:0000256" key="1">
    <source>
        <dbReference type="SAM" id="Phobius"/>
    </source>
</evidence>
<name>A0A067S845_GALM3</name>
<dbReference type="Proteomes" id="UP000027222">
    <property type="component" value="Unassembled WGS sequence"/>
</dbReference>
<feature type="transmembrane region" description="Helical" evidence="1">
    <location>
        <begin position="12"/>
        <end position="33"/>
    </location>
</feature>
<keyword evidence="3" id="KW-1185">Reference proteome</keyword>